<gene>
    <name evidence="1" type="ORF">ACFS7Z_09600</name>
</gene>
<evidence type="ECO:0000313" key="1">
    <source>
        <dbReference type="EMBL" id="MFD3000612.1"/>
    </source>
</evidence>
<proteinExistence type="predicted"/>
<dbReference type="Proteomes" id="UP001597641">
    <property type="component" value="Unassembled WGS sequence"/>
</dbReference>
<organism evidence="1 2">
    <name type="scientific">Pontibacter toksunensis</name>
    <dbReference type="NCBI Taxonomy" id="1332631"/>
    <lineage>
        <taxon>Bacteria</taxon>
        <taxon>Pseudomonadati</taxon>
        <taxon>Bacteroidota</taxon>
        <taxon>Cytophagia</taxon>
        <taxon>Cytophagales</taxon>
        <taxon>Hymenobacteraceae</taxon>
        <taxon>Pontibacter</taxon>
    </lineage>
</organism>
<reference evidence="2" key="1">
    <citation type="journal article" date="2019" name="Int. J. Syst. Evol. Microbiol.">
        <title>The Global Catalogue of Microorganisms (GCM) 10K type strain sequencing project: providing services to taxonomists for standard genome sequencing and annotation.</title>
        <authorList>
            <consortium name="The Broad Institute Genomics Platform"/>
            <consortium name="The Broad Institute Genome Sequencing Center for Infectious Disease"/>
            <person name="Wu L."/>
            <person name="Ma J."/>
        </authorList>
    </citation>
    <scope>NUCLEOTIDE SEQUENCE [LARGE SCALE GENOMIC DNA]</scope>
    <source>
        <strain evidence="2">KCTC 23984</strain>
    </source>
</reference>
<evidence type="ECO:0000313" key="2">
    <source>
        <dbReference type="Proteomes" id="UP001597641"/>
    </source>
</evidence>
<sequence>MPDLRKYSMEGATEVADKAAADIEALLRRQPDTVAVINVESDPTYREKDIDLLWRRKLPDGSVKTITIEVKGDRWYKTGNYFFETCSNEGKSTPGCFLYTEADYVYYYFVEERELHILPMPATREWFKQRMSDFKEKKTSTPVGSGKHYVTVGRLVPRHLVAAEVTGVKILKLRSA</sequence>
<comment type="caution">
    <text evidence="1">The sequence shown here is derived from an EMBL/GenBank/DDBJ whole genome shotgun (WGS) entry which is preliminary data.</text>
</comment>
<name>A0ABW6BUG7_9BACT</name>
<dbReference type="EMBL" id="JBHUOX010000006">
    <property type="protein sequence ID" value="MFD3000612.1"/>
    <property type="molecule type" value="Genomic_DNA"/>
</dbReference>
<dbReference type="RefSeq" id="WP_377483816.1">
    <property type="nucleotide sequence ID" value="NZ_JBHUOX010000006.1"/>
</dbReference>
<protein>
    <submittedName>
        <fullName evidence="1">Uncharacterized protein</fullName>
    </submittedName>
</protein>
<keyword evidence="2" id="KW-1185">Reference proteome</keyword>
<accession>A0ABW6BUG7</accession>